<dbReference type="EMBL" id="QEKQ01000008">
    <property type="protein sequence ID" value="PVY70825.1"/>
    <property type="molecule type" value="Genomic_DNA"/>
</dbReference>
<evidence type="ECO:0000256" key="10">
    <source>
        <dbReference type="ARBA" id="ARBA00023136"/>
    </source>
</evidence>
<dbReference type="GO" id="GO:0044038">
    <property type="term" value="P:cell wall macromolecule biosynthetic process"/>
    <property type="evidence" value="ECO:0007669"/>
    <property type="project" value="TreeGrafter"/>
</dbReference>
<dbReference type="Proteomes" id="UP000245887">
    <property type="component" value="Unassembled WGS sequence"/>
</dbReference>
<dbReference type="AlphaFoldDB" id="A0A2U1CUS0"/>
<dbReference type="RefSeq" id="WP_243402445.1">
    <property type="nucleotide sequence ID" value="NZ_QEKQ01000008.1"/>
</dbReference>
<gene>
    <name evidence="12" type="primary">wecA</name>
    <name evidence="14" type="ORF">C8D92_108182</name>
</gene>
<evidence type="ECO:0000256" key="4">
    <source>
        <dbReference type="ARBA" id="ARBA00022676"/>
    </source>
</evidence>
<keyword evidence="3 12" id="KW-0997">Cell inner membrane</keyword>
<evidence type="ECO:0000313" key="14">
    <source>
        <dbReference type="EMBL" id="PVY70825.1"/>
    </source>
</evidence>
<dbReference type="HAMAP" id="MF_02030">
    <property type="entry name" value="WecA_Gammaproteo"/>
    <property type="match status" value="1"/>
</dbReference>
<dbReference type="Pfam" id="PF00953">
    <property type="entry name" value="Glycos_transf_4"/>
    <property type="match status" value="1"/>
</dbReference>
<comment type="catalytic activity">
    <reaction evidence="12">
        <text>di-trans,octa-cis-undecaprenyl phosphate + UDP-N-acetyl-alpha-D-glucosamine = N-acetyl-alpha-D-glucosaminyl-di-trans,octa-cis-undecaprenyl diphosphate + UMP</text>
        <dbReference type="Rhea" id="RHEA:28090"/>
        <dbReference type="ChEBI" id="CHEBI:57705"/>
        <dbReference type="ChEBI" id="CHEBI:57865"/>
        <dbReference type="ChEBI" id="CHEBI:60392"/>
        <dbReference type="ChEBI" id="CHEBI:62959"/>
        <dbReference type="EC" id="2.7.8.33"/>
    </reaction>
</comment>
<dbReference type="GO" id="GO:0036380">
    <property type="term" value="F:UDP-N-acetylglucosamine-undecaprenyl-phosphate N-acetylglucosaminephosphotransferase activity"/>
    <property type="evidence" value="ECO:0007669"/>
    <property type="project" value="UniProtKB-UniRule"/>
</dbReference>
<evidence type="ECO:0000256" key="9">
    <source>
        <dbReference type="ARBA" id="ARBA00022989"/>
    </source>
</evidence>
<reference evidence="14 15" key="1">
    <citation type="submission" date="2018-04" db="EMBL/GenBank/DDBJ databases">
        <title>Genomic Encyclopedia of Type Strains, Phase IV (KMG-IV): sequencing the most valuable type-strain genomes for metagenomic binning, comparative biology and taxonomic classification.</title>
        <authorList>
            <person name="Goeker M."/>
        </authorList>
    </citation>
    <scope>NUCLEOTIDE SEQUENCE [LARGE SCALE GENOMIC DNA]</scope>
    <source>
        <strain evidence="14 15">DSM 28688</strain>
    </source>
</reference>
<feature type="transmembrane region" description="Helical" evidence="12">
    <location>
        <begin position="216"/>
        <end position="235"/>
    </location>
</feature>
<comment type="function">
    <text evidence="12">Catalyzes the transfer of the GlcNAc-1-phosphate moiety from UDP-GlcNAc onto the carrier lipid undecaprenyl phosphate (C55-P), yielding GlcNAc-pyrophosphoryl-undecaprenyl (GlcNAc-PP-C55).</text>
</comment>
<proteinExistence type="inferred from homology"/>
<dbReference type="GO" id="GO:0005886">
    <property type="term" value="C:plasma membrane"/>
    <property type="evidence" value="ECO:0007669"/>
    <property type="project" value="UniProtKB-SubCell"/>
</dbReference>
<dbReference type="GO" id="GO:0009243">
    <property type="term" value="P:O antigen biosynthetic process"/>
    <property type="evidence" value="ECO:0007669"/>
    <property type="project" value="UniProtKB-UniRule"/>
</dbReference>
<evidence type="ECO:0000256" key="5">
    <source>
        <dbReference type="ARBA" id="ARBA00022679"/>
    </source>
</evidence>
<dbReference type="GO" id="GO:0000287">
    <property type="term" value="F:magnesium ion binding"/>
    <property type="evidence" value="ECO:0007669"/>
    <property type="project" value="InterPro"/>
</dbReference>
<evidence type="ECO:0000313" key="15">
    <source>
        <dbReference type="Proteomes" id="UP000245887"/>
    </source>
</evidence>
<dbReference type="GO" id="GO:0009276">
    <property type="term" value="C:Gram-negative-bacterium-type cell wall"/>
    <property type="evidence" value="ECO:0007669"/>
    <property type="project" value="InterPro"/>
</dbReference>
<feature type="transmembrane region" description="Helical" evidence="12">
    <location>
        <begin position="74"/>
        <end position="91"/>
    </location>
</feature>
<comment type="cofactor">
    <cofactor evidence="12">
        <name>Mn(2+)</name>
        <dbReference type="ChEBI" id="CHEBI:29035"/>
    </cofactor>
</comment>
<feature type="transmembrane region" description="Helical" evidence="12">
    <location>
        <begin position="103"/>
        <end position="121"/>
    </location>
</feature>
<evidence type="ECO:0000256" key="7">
    <source>
        <dbReference type="ARBA" id="ARBA00022842"/>
    </source>
</evidence>
<dbReference type="UniPathway" id="UPA00281"/>
<accession>A0A2U1CUS0</accession>
<feature type="transmembrane region" description="Helical" evidence="12">
    <location>
        <begin position="297"/>
        <end position="314"/>
    </location>
</feature>
<keyword evidence="9 12" id="KW-1133">Transmembrane helix</keyword>
<feature type="binding site" evidence="13">
    <location>
        <position position="220"/>
    </location>
    <ligand>
        <name>Mg(2+)</name>
        <dbReference type="ChEBI" id="CHEBI:18420"/>
    </ligand>
</feature>
<keyword evidence="13" id="KW-0479">Metal-binding</keyword>
<keyword evidence="11 12" id="KW-0464">Manganese</keyword>
<evidence type="ECO:0000256" key="6">
    <source>
        <dbReference type="ARBA" id="ARBA00022692"/>
    </source>
</evidence>
<dbReference type="GO" id="GO:0071555">
    <property type="term" value="P:cell wall organization"/>
    <property type="evidence" value="ECO:0007669"/>
    <property type="project" value="TreeGrafter"/>
</dbReference>
<organism evidence="14 15">
    <name type="scientific">Tamilnaduibacter salinus</name>
    <dbReference type="NCBI Taxonomy" id="1484056"/>
    <lineage>
        <taxon>Bacteria</taxon>
        <taxon>Pseudomonadati</taxon>
        <taxon>Pseudomonadota</taxon>
        <taxon>Gammaproteobacteria</taxon>
        <taxon>Pseudomonadales</taxon>
        <taxon>Marinobacteraceae</taxon>
        <taxon>Tamilnaduibacter</taxon>
    </lineage>
</organism>
<feature type="transmembrane region" description="Helical" evidence="12">
    <location>
        <begin position="47"/>
        <end position="68"/>
    </location>
</feature>
<feature type="binding site" evidence="13">
    <location>
        <position position="155"/>
    </location>
    <ligand>
        <name>Mg(2+)</name>
        <dbReference type="ChEBI" id="CHEBI:18420"/>
    </ligand>
</feature>
<dbReference type="GO" id="GO:0016757">
    <property type="term" value="F:glycosyltransferase activity"/>
    <property type="evidence" value="ECO:0007669"/>
    <property type="project" value="UniProtKB-KW"/>
</dbReference>
<feature type="transmembrane region" description="Helical" evidence="12">
    <location>
        <begin position="6"/>
        <end position="26"/>
    </location>
</feature>
<keyword evidence="2 12" id="KW-1003">Cell membrane</keyword>
<keyword evidence="6 12" id="KW-0812">Transmembrane</keyword>
<feature type="transmembrane region" description="Helical" evidence="12">
    <location>
        <begin position="247"/>
        <end position="266"/>
    </location>
</feature>
<dbReference type="PANTHER" id="PTHR22926">
    <property type="entry name" value="PHOSPHO-N-ACETYLMURAMOYL-PENTAPEPTIDE-TRANSFERASE"/>
    <property type="match status" value="1"/>
</dbReference>
<feature type="transmembrane region" description="Helical" evidence="12">
    <location>
        <begin position="162"/>
        <end position="185"/>
    </location>
</feature>
<sequence>MNVPMEMAGTTGLMAGLISLFSLLVFRPLAERVRLLDIPDQRKTHKGAVPLIGGLSAFAGLFVAWLIAMPFSGGYGIFLLCSLLLVLLGAVDDARHLPAAFRLWAQVTLGALLVYGSGVSLEHFGNLFGLGAIELGWTGPLITIAAVIGATNAFNMMDGIDGLAGSMSLVGLVSLLILFVGAPGFGAETTLSIAIILALVPYMMANLRVPPFEKRIFMGDAGALFIGFSVVWLLTKGAQMEQAAFRPVTALWIIAIPLMDMVSIMVRRARKGLSVMKADRDHLHHIFLRAGLSDRQALVVITLMAVLLASIGLIGEWLAVPGWLMFGGFLGVFLLYQWSLRHAWRLAVAARQRLTRT</sequence>
<dbReference type="GO" id="GO:0030145">
    <property type="term" value="F:manganese ion binding"/>
    <property type="evidence" value="ECO:0007669"/>
    <property type="project" value="InterPro"/>
</dbReference>
<feature type="transmembrane region" description="Helical" evidence="12">
    <location>
        <begin position="320"/>
        <end position="336"/>
    </location>
</feature>
<evidence type="ECO:0000256" key="13">
    <source>
        <dbReference type="PIRSR" id="PIRSR600715-1"/>
    </source>
</evidence>
<evidence type="ECO:0000256" key="3">
    <source>
        <dbReference type="ARBA" id="ARBA00022519"/>
    </source>
</evidence>
<comment type="cofactor">
    <cofactor evidence="12 13">
        <name>Mg(2+)</name>
        <dbReference type="ChEBI" id="CHEBI:18420"/>
    </cofactor>
</comment>
<keyword evidence="10 12" id="KW-0472">Membrane</keyword>
<evidence type="ECO:0000256" key="2">
    <source>
        <dbReference type="ARBA" id="ARBA00022475"/>
    </source>
</evidence>
<dbReference type="CDD" id="cd06853">
    <property type="entry name" value="GT_WecA_like"/>
    <property type="match status" value="1"/>
</dbReference>
<keyword evidence="7 12" id="KW-0460">Magnesium</keyword>
<feature type="transmembrane region" description="Helical" evidence="12">
    <location>
        <begin position="191"/>
        <end position="209"/>
    </location>
</feature>
<keyword evidence="4 12" id="KW-0328">Glycosyltransferase</keyword>
<comment type="caution">
    <text evidence="14">The sequence shown here is derived from an EMBL/GenBank/DDBJ whole genome shotgun (WGS) entry which is preliminary data.</text>
</comment>
<feature type="transmembrane region" description="Helical" evidence="12">
    <location>
        <begin position="127"/>
        <end position="150"/>
    </location>
</feature>
<protein>
    <recommendedName>
        <fullName evidence="12">Undecaprenyl-phosphate alpha-N-acetylglucosaminyl 1-phosphate transferase</fullName>
        <ecNumber evidence="12">2.7.8.33</ecNumber>
    </recommendedName>
    <alternativeName>
        <fullName evidence="12">UDP-GlcNAc:undecaprenyl-phosphate GlcNAc-1-phosphate transferase</fullName>
    </alternativeName>
    <alternativeName>
        <fullName evidence="12">Undecaprenyl-phosphate GlcNAc-1-phosphate transferase</fullName>
    </alternativeName>
</protein>
<evidence type="ECO:0000256" key="11">
    <source>
        <dbReference type="ARBA" id="ARBA00023211"/>
    </source>
</evidence>
<name>A0A2U1CUS0_9GAMM</name>
<keyword evidence="8 12" id="KW-0448">Lipopolysaccharide biosynthesis</keyword>
<evidence type="ECO:0000256" key="12">
    <source>
        <dbReference type="HAMAP-Rule" id="MF_02030"/>
    </source>
</evidence>
<dbReference type="NCBIfam" id="TIGR02380">
    <property type="entry name" value="ECA_wecA"/>
    <property type="match status" value="1"/>
</dbReference>
<dbReference type="PANTHER" id="PTHR22926:SF3">
    <property type="entry name" value="UNDECAPRENYL-PHOSPHATE ALPHA-N-ACETYLGLUCOSAMINYL 1-PHOSPHATE TRANSFERASE"/>
    <property type="match status" value="1"/>
</dbReference>
<keyword evidence="5 12" id="KW-0808">Transferase</keyword>
<evidence type="ECO:0000256" key="1">
    <source>
        <dbReference type="ARBA" id="ARBA00004651"/>
    </source>
</evidence>
<comment type="subcellular location">
    <subcellularLocation>
        <location evidence="12">Cell inner membrane</location>
        <topology evidence="12">Multi-pass membrane protein</topology>
    </subcellularLocation>
    <subcellularLocation>
        <location evidence="1">Cell membrane</location>
        <topology evidence="1">Multi-pass membrane protein</topology>
    </subcellularLocation>
</comment>
<dbReference type="InterPro" id="IPR000715">
    <property type="entry name" value="Glycosyl_transferase_4"/>
</dbReference>
<dbReference type="InterPro" id="IPR012750">
    <property type="entry name" value="ECA_WecA-rel"/>
</dbReference>
<comment type="similarity">
    <text evidence="12">Belongs to the glycosyltransferase 4 family. WecA subfamily.</text>
</comment>
<evidence type="ECO:0000256" key="8">
    <source>
        <dbReference type="ARBA" id="ARBA00022985"/>
    </source>
</evidence>
<dbReference type="EC" id="2.7.8.33" evidence="12"/>
<comment type="pathway">
    <text evidence="12">Bacterial outer membrane biogenesis; LPS O-antigen biosynthesis.</text>
</comment>